<reference evidence="1" key="1">
    <citation type="journal article" date="2017" name="Science">
        <title>Giant viruses with an expanded complement of translation system components.</title>
        <authorList>
            <person name="Schulz F."/>
            <person name="Yutin N."/>
            <person name="Ivanova N.N."/>
            <person name="Ortega D.R."/>
            <person name="Lee T.K."/>
            <person name="Vierheilig J."/>
            <person name="Daims H."/>
            <person name="Horn M."/>
            <person name="Wagner M."/>
            <person name="Jensen G.J."/>
            <person name="Kyrpides N.C."/>
            <person name="Koonin E.V."/>
            <person name="Woyke T."/>
        </authorList>
    </citation>
    <scope>NUCLEOTIDE SEQUENCE</scope>
    <source>
        <strain evidence="1">CTV1</strain>
    </source>
</reference>
<sequence>MKKSSIYLEKIRDIIVERNICFQNWKNYRTIVEKPINNHNMFEVKYSSKKEMFEVNLMKTSNGFVFGFPHKILFGSVNVKQKQYNTIIFPVVVFTDIAIVF</sequence>
<accession>A0A1V0SA46</accession>
<name>A0A1V0SA46_9VIRU</name>
<dbReference type="EMBL" id="KY684083">
    <property type="protein sequence ID" value="ARF08554.1"/>
    <property type="molecule type" value="Genomic_DNA"/>
</dbReference>
<gene>
    <name evidence="1" type="ORF">Catovirus_1_604</name>
</gene>
<evidence type="ECO:0000313" key="1">
    <source>
        <dbReference type="EMBL" id="ARF08554.1"/>
    </source>
</evidence>
<protein>
    <submittedName>
        <fullName evidence="1">Uncharacterized protein</fullName>
    </submittedName>
</protein>
<proteinExistence type="predicted"/>
<organism evidence="1">
    <name type="scientific">Catovirus CTV1</name>
    <dbReference type="NCBI Taxonomy" id="1977631"/>
    <lineage>
        <taxon>Viruses</taxon>
        <taxon>Varidnaviria</taxon>
        <taxon>Bamfordvirae</taxon>
        <taxon>Nucleocytoviricota</taxon>
        <taxon>Megaviricetes</taxon>
        <taxon>Imitervirales</taxon>
        <taxon>Mimiviridae</taxon>
        <taxon>Klosneuvirinae</taxon>
        <taxon>Catovirus</taxon>
    </lineage>
</organism>